<protein>
    <recommendedName>
        <fullName evidence="3">FecR protein domain-containing protein</fullName>
    </recommendedName>
</protein>
<dbReference type="AlphaFoldDB" id="A0A2W4CEG1"/>
<evidence type="ECO:0000313" key="4">
    <source>
        <dbReference type="EMBL" id="PZM11211.1"/>
    </source>
</evidence>
<dbReference type="PANTHER" id="PTHR38731">
    <property type="entry name" value="LIPL45-RELATED LIPOPROTEIN-RELATED"/>
    <property type="match status" value="1"/>
</dbReference>
<organism evidence="4 5">
    <name type="scientific">Rhizobium tubonense</name>
    <dbReference type="NCBI Taxonomy" id="484088"/>
    <lineage>
        <taxon>Bacteria</taxon>
        <taxon>Pseudomonadati</taxon>
        <taxon>Pseudomonadota</taxon>
        <taxon>Alphaproteobacteria</taxon>
        <taxon>Hyphomicrobiales</taxon>
        <taxon>Rhizobiaceae</taxon>
        <taxon>Rhizobium/Agrobacterium group</taxon>
        <taxon>Rhizobium</taxon>
    </lineage>
</organism>
<comment type="caution">
    <text evidence="4">The sequence shown here is derived from an EMBL/GenBank/DDBJ whole genome shotgun (WGS) entry which is preliminary data.</text>
</comment>
<feature type="compositionally biased region" description="Basic and acidic residues" evidence="1">
    <location>
        <begin position="293"/>
        <end position="320"/>
    </location>
</feature>
<keyword evidence="5" id="KW-1185">Reference proteome</keyword>
<feature type="region of interest" description="Disordered" evidence="1">
    <location>
        <begin position="228"/>
        <end position="320"/>
    </location>
</feature>
<dbReference type="RefSeq" id="WP_111162149.1">
    <property type="nucleotide sequence ID" value="NZ_PCDP01000040.1"/>
</dbReference>
<dbReference type="InterPro" id="IPR006860">
    <property type="entry name" value="FecR"/>
</dbReference>
<evidence type="ECO:0000256" key="2">
    <source>
        <dbReference type="SAM" id="SignalP"/>
    </source>
</evidence>
<feature type="compositionally biased region" description="Low complexity" evidence="1">
    <location>
        <begin position="273"/>
        <end position="291"/>
    </location>
</feature>
<feature type="compositionally biased region" description="Low complexity" evidence="1">
    <location>
        <begin position="235"/>
        <end position="248"/>
    </location>
</feature>
<dbReference type="Proteomes" id="UP000248925">
    <property type="component" value="Unassembled WGS sequence"/>
</dbReference>
<evidence type="ECO:0000313" key="5">
    <source>
        <dbReference type="Proteomes" id="UP000248925"/>
    </source>
</evidence>
<accession>A0A2W4CEG1</accession>
<evidence type="ECO:0000256" key="1">
    <source>
        <dbReference type="SAM" id="MobiDB-lite"/>
    </source>
</evidence>
<feature type="chain" id="PRO_5016016197" description="FecR protein domain-containing protein" evidence="2">
    <location>
        <begin position="25"/>
        <end position="320"/>
    </location>
</feature>
<keyword evidence="2" id="KW-0732">Signal</keyword>
<dbReference type="Pfam" id="PF04773">
    <property type="entry name" value="FecR"/>
    <property type="match status" value="1"/>
</dbReference>
<dbReference type="OrthoDB" id="6038785at2"/>
<feature type="compositionally biased region" description="Pro residues" evidence="1">
    <location>
        <begin position="249"/>
        <end position="272"/>
    </location>
</feature>
<dbReference type="Gene3D" id="2.60.120.1440">
    <property type="match status" value="1"/>
</dbReference>
<feature type="domain" description="FecR protein" evidence="3">
    <location>
        <begin position="56"/>
        <end position="156"/>
    </location>
</feature>
<dbReference type="EMBL" id="PCDP01000040">
    <property type="protein sequence ID" value="PZM11211.1"/>
    <property type="molecule type" value="Genomic_DNA"/>
</dbReference>
<gene>
    <name evidence="4" type="ORF">CPY51_20825</name>
</gene>
<feature type="signal peptide" evidence="2">
    <location>
        <begin position="1"/>
        <end position="24"/>
    </location>
</feature>
<name>A0A2W4CEG1_9HYPH</name>
<reference evidence="4 5" key="1">
    <citation type="journal article" date="2018" name="Sci. Rep.">
        <title>Rhizobium tumorigenes sp. nov., a novel plant tumorigenic bacterium isolated from cane gall tumors on thornless blackberry.</title>
        <authorList>
            <person name="Kuzmanovi N."/>
            <person name="Smalla K."/>
            <person name="Gronow S."/>
            <person name="PuBawska J."/>
        </authorList>
    </citation>
    <scope>NUCLEOTIDE SEQUENCE [LARGE SCALE GENOMIC DNA]</scope>
    <source>
        <strain evidence="4 5">CCBAU 85046</strain>
    </source>
</reference>
<sequence length="320" mass="32776">MLRWRRVRIIASCVALCGAGPALASEPVGQAVLIKTEVRGEGGPLEVNDPVHRDEAIKTSKDGLGQFVFRDGTKLAVGWGSTVVIDKFIFDDSKTVKKLTIKVSQGAFRWISGNSSSSAYQIVTPAGTIGVRGTAFDVNINRNGTTAVVLLSGKVNFCGGGGCTELKNRCDFVIAKRNGDVVDTGTVNRGILKTLGNQRALPFLSGGQQLSGGLGGIGAGCSFAQAINSPRNNTSPPGADPSPARASSPPSPSPPSAPAPQSSPPSPSPAPASAPQASPPAAADPPSQADPGCDDHDHSRRGDHDGGHHSGDHGGGHHHN</sequence>
<proteinExistence type="predicted"/>
<evidence type="ECO:0000259" key="3">
    <source>
        <dbReference type="Pfam" id="PF04773"/>
    </source>
</evidence>
<dbReference type="PANTHER" id="PTHR38731:SF1">
    <property type="entry name" value="FECR PROTEIN DOMAIN-CONTAINING PROTEIN"/>
    <property type="match status" value="1"/>
</dbReference>